<feature type="non-terminal residue" evidence="1">
    <location>
        <position position="1"/>
    </location>
</feature>
<sequence length="65" mass="7256">CFSLYLSYFGIGAPAGTTPLRGSAARLTVNHLLNGLLAGHLLFWSTVKIKFLFVYHIFLDRVDEL</sequence>
<dbReference type="Proteomes" id="UP000265520">
    <property type="component" value="Unassembled WGS sequence"/>
</dbReference>
<evidence type="ECO:0000313" key="2">
    <source>
        <dbReference type="Proteomes" id="UP000265520"/>
    </source>
</evidence>
<name>A0A392TJM6_9FABA</name>
<dbReference type="EMBL" id="LXQA010598103">
    <property type="protein sequence ID" value="MCI61343.1"/>
    <property type="molecule type" value="Genomic_DNA"/>
</dbReference>
<comment type="caution">
    <text evidence="1">The sequence shown here is derived from an EMBL/GenBank/DDBJ whole genome shotgun (WGS) entry which is preliminary data.</text>
</comment>
<organism evidence="1 2">
    <name type="scientific">Trifolium medium</name>
    <dbReference type="NCBI Taxonomy" id="97028"/>
    <lineage>
        <taxon>Eukaryota</taxon>
        <taxon>Viridiplantae</taxon>
        <taxon>Streptophyta</taxon>
        <taxon>Embryophyta</taxon>
        <taxon>Tracheophyta</taxon>
        <taxon>Spermatophyta</taxon>
        <taxon>Magnoliopsida</taxon>
        <taxon>eudicotyledons</taxon>
        <taxon>Gunneridae</taxon>
        <taxon>Pentapetalae</taxon>
        <taxon>rosids</taxon>
        <taxon>fabids</taxon>
        <taxon>Fabales</taxon>
        <taxon>Fabaceae</taxon>
        <taxon>Papilionoideae</taxon>
        <taxon>50 kb inversion clade</taxon>
        <taxon>NPAAA clade</taxon>
        <taxon>Hologalegina</taxon>
        <taxon>IRL clade</taxon>
        <taxon>Trifolieae</taxon>
        <taxon>Trifolium</taxon>
    </lineage>
</organism>
<keyword evidence="2" id="KW-1185">Reference proteome</keyword>
<accession>A0A392TJM6</accession>
<reference evidence="1 2" key="1">
    <citation type="journal article" date="2018" name="Front. Plant Sci.">
        <title>Red Clover (Trifolium pratense) and Zigzag Clover (T. medium) - A Picture of Genomic Similarities and Differences.</title>
        <authorList>
            <person name="Dluhosova J."/>
            <person name="Istvanek J."/>
            <person name="Nedelnik J."/>
            <person name="Repkova J."/>
        </authorList>
    </citation>
    <scope>NUCLEOTIDE SEQUENCE [LARGE SCALE GENOMIC DNA]</scope>
    <source>
        <strain evidence="2">cv. 10/8</strain>
        <tissue evidence="1">Leaf</tissue>
    </source>
</reference>
<proteinExistence type="predicted"/>
<protein>
    <submittedName>
        <fullName evidence="1">Uncharacterized protein</fullName>
    </submittedName>
</protein>
<evidence type="ECO:0000313" key="1">
    <source>
        <dbReference type="EMBL" id="MCI61343.1"/>
    </source>
</evidence>
<dbReference type="AlphaFoldDB" id="A0A392TJM6"/>